<proteinExistence type="inferred from homology"/>
<reference evidence="9" key="1">
    <citation type="journal article" date="2019" name="Beilstein J. Org. Chem.">
        <title>Nanangenines: drimane sesquiterpenoids as the dominant metabolite cohort of a novel Australian fungus, Aspergillus nanangensis.</title>
        <authorList>
            <person name="Lacey H.J."/>
            <person name="Gilchrist C.L.M."/>
            <person name="Crombie A."/>
            <person name="Kalaitzis J.A."/>
            <person name="Vuong D."/>
            <person name="Rutledge P.J."/>
            <person name="Turner P."/>
            <person name="Pitt J.I."/>
            <person name="Lacey E."/>
            <person name="Chooi Y.H."/>
            <person name="Piggott A.M."/>
        </authorList>
    </citation>
    <scope>NUCLEOTIDE SEQUENCE</scope>
    <source>
        <strain evidence="9">MST-FP2251</strain>
    </source>
</reference>
<dbReference type="PANTHER" id="PTHR24305:SF166">
    <property type="entry name" value="CYTOCHROME P450 12A4, MITOCHONDRIAL-RELATED"/>
    <property type="match status" value="1"/>
</dbReference>
<evidence type="ECO:0000256" key="4">
    <source>
        <dbReference type="ARBA" id="ARBA00023002"/>
    </source>
</evidence>
<name>A0AAD4GUK6_ASPNN</name>
<evidence type="ECO:0008006" key="11">
    <source>
        <dbReference type="Google" id="ProtNLM"/>
    </source>
</evidence>
<dbReference type="InterPro" id="IPR036396">
    <property type="entry name" value="Cyt_P450_sf"/>
</dbReference>
<dbReference type="Proteomes" id="UP001194746">
    <property type="component" value="Unassembled WGS sequence"/>
</dbReference>
<keyword evidence="4 8" id="KW-0560">Oxidoreductase</keyword>
<dbReference type="InterPro" id="IPR001128">
    <property type="entry name" value="Cyt_P450"/>
</dbReference>
<comment type="similarity">
    <text evidence="2 8">Belongs to the cytochrome P450 family.</text>
</comment>
<dbReference type="PRINTS" id="PR00463">
    <property type="entry name" value="EP450I"/>
</dbReference>
<dbReference type="Pfam" id="PF00067">
    <property type="entry name" value="p450"/>
    <property type="match status" value="1"/>
</dbReference>
<comment type="caution">
    <text evidence="9">The sequence shown here is derived from an EMBL/GenBank/DDBJ whole genome shotgun (WGS) entry which is preliminary data.</text>
</comment>
<dbReference type="SUPFAM" id="SSF48264">
    <property type="entry name" value="Cytochrome P450"/>
    <property type="match status" value="1"/>
</dbReference>
<keyword evidence="6 8" id="KW-0503">Monooxygenase</keyword>
<dbReference type="InterPro" id="IPR002401">
    <property type="entry name" value="Cyt_P450_E_grp-I"/>
</dbReference>
<protein>
    <recommendedName>
        <fullName evidence="11">Cytochrome P450</fullName>
    </recommendedName>
</protein>
<dbReference type="PRINTS" id="PR00385">
    <property type="entry name" value="P450"/>
</dbReference>
<keyword evidence="5 7" id="KW-0408">Iron</keyword>
<comment type="cofactor">
    <cofactor evidence="1 7">
        <name>heme</name>
        <dbReference type="ChEBI" id="CHEBI:30413"/>
    </cofactor>
</comment>
<dbReference type="EMBL" id="VCAU01000024">
    <property type="protein sequence ID" value="KAF9890729.1"/>
    <property type="molecule type" value="Genomic_DNA"/>
</dbReference>
<dbReference type="GO" id="GO:0004497">
    <property type="term" value="F:monooxygenase activity"/>
    <property type="evidence" value="ECO:0007669"/>
    <property type="project" value="UniProtKB-KW"/>
</dbReference>
<organism evidence="9 10">
    <name type="scientific">Aspergillus nanangensis</name>
    <dbReference type="NCBI Taxonomy" id="2582783"/>
    <lineage>
        <taxon>Eukaryota</taxon>
        <taxon>Fungi</taxon>
        <taxon>Dikarya</taxon>
        <taxon>Ascomycota</taxon>
        <taxon>Pezizomycotina</taxon>
        <taxon>Eurotiomycetes</taxon>
        <taxon>Eurotiomycetidae</taxon>
        <taxon>Eurotiales</taxon>
        <taxon>Aspergillaceae</taxon>
        <taxon>Aspergillus</taxon>
        <taxon>Aspergillus subgen. Circumdati</taxon>
    </lineage>
</organism>
<evidence type="ECO:0000256" key="5">
    <source>
        <dbReference type="ARBA" id="ARBA00023004"/>
    </source>
</evidence>
<keyword evidence="10" id="KW-1185">Reference proteome</keyword>
<sequence length="436" mass="48526">MVRYYSFFSVEMILVVGPEAIAELCLQRCDSFSHSKTIEFLAEAGMGYAGMLGTRGETHKHLRRLFSPVFTPGTMAEICAPLWQSCLTMTQALPHDTASVQLGQWTSRSILELSGTYVLGQKPGWLTQYPELLASLQRRVATGQIKTMVLSIFPRSIRSLLMLTLFGHRELTDLRYLEHVARDMLQAEKRKLMISPGKTPHSLPNVISVMLEDGTFSEQQILGDILVFLIGASETTSATFQWMILELCRHPEVQVRLREELHLRRSASTGSEGTGTGTGDETLFARQIESFPYLRAVVDEVLRLHPAVVLTEHEATEDTTIAGVLIPRGTLLLCPPLAANVNPRVWGEDAAVFNPDRWLDRRRVASSHLCANMTFSHGPRSCPGRSVARLMLTCLTAAFVSQYQVSLEDSGKSYVPIEAVYAKPTPELVVRLARVI</sequence>
<dbReference type="PROSITE" id="PS00086">
    <property type="entry name" value="CYTOCHROME_P450"/>
    <property type="match status" value="1"/>
</dbReference>
<evidence type="ECO:0000313" key="10">
    <source>
        <dbReference type="Proteomes" id="UP001194746"/>
    </source>
</evidence>
<dbReference type="AlphaFoldDB" id="A0AAD4GUK6"/>
<dbReference type="PANTHER" id="PTHR24305">
    <property type="entry name" value="CYTOCHROME P450"/>
    <property type="match status" value="1"/>
</dbReference>
<evidence type="ECO:0000256" key="8">
    <source>
        <dbReference type="RuleBase" id="RU000461"/>
    </source>
</evidence>
<keyword evidence="3 7" id="KW-0479">Metal-binding</keyword>
<gene>
    <name evidence="9" type="ORF">FE257_005595</name>
</gene>
<evidence type="ECO:0000256" key="7">
    <source>
        <dbReference type="PIRSR" id="PIRSR602401-1"/>
    </source>
</evidence>
<evidence type="ECO:0000256" key="2">
    <source>
        <dbReference type="ARBA" id="ARBA00010617"/>
    </source>
</evidence>
<dbReference type="InterPro" id="IPR017972">
    <property type="entry name" value="Cyt_P450_CS"/>
</dbReference>
<keyword evidence="7 8" id="KW-0349">Heme</keyword>
<dbReference type="InterPro" id="IPR050121">
    <property type="entry name" value="Cytochrome_P450_monoxygenase"/>
</dbReference>
<accession>A0AAD4GUK6</accession>
<dbReference type="Gene3D" id="1.10.630.10">
    <property type="entry name" value="Cytochrome P450"/>
    <property type="match status" value="1"/>
</dbReference>
<evidence type="ECO:0000313" key="9">
    <source>
        <dbReference type="EMBL" id="KAF9890729.1"/>
    </source>
</evidence>
<dbReference type="GO" id="GO:0020037">
    <property type="term" value="F:heme binding"/>
    <property type="evidence" value="ECO:0007669"/>
    <property type="project" value="InterPro"/>
</dbReference>
<evidence type="ECO:0000256" key="6">
    <source>
        <dbReference type="ARBA" id="ARBA00023033"/>
    </source>
</evidence>
<dbReference type="GO" id="GO:0016705">
    <property type="term" value="F:oxidoreductase activity, acting on paired donors, with incorporation or reduction of molecular oxygen"/>
    <property type="evidence" value="ECO:0007669"/>
    <property type="project" value="InterPro"/>
</dbReference>
<evidence type="ECO:0000256" key="3">
    <source>
        <dbReference type="ARBA" id="ARBA00022723"/>
    </source>
</evidence>
<dbReference type="GO" id="GO:0005506">
    <property type="term" value="F:iron ion binding"/>
    <property type="evidence" value="ECO:0007669"/>
    <property type="project" value="InterPro"/>
</dbReference>
<evidence type="ECO:0000256" key="1">
    <source>
        <dbReference type="ARBA" id="ARBA00001971"/>
    </source>
</evidence>
<feature type="binding site" description="axial binding residue" evidence="7">
    <location>
        <position position="382"/>
    </location>
    <ligand>
        <name>heme</name>
        <dbReference type="ChEBI" id="CHEBI:30413"/>
    </ligand>
    <ligandPart>
        <name>Fe</name>
        <dbReference type="ChEBI" id="CHEBI:18248"/>
    </ligandPart>
</feature>
<reference evidence="9" key="2">
    <citation type="submission" date="2020-02" db="EMBL/GenBank/DDBJ databases">
        <authorList>
            <person name="Gilchrist C.L.M."/>
            <person name="Chooi Y.-H."/>
        </authorList>
    </citation>
    <scope>NUCLEOTIDE SEQUENCE</scope>
    <source>
        <strain evidence="9">MST-FP2251</strain>
    </source>
</reference>